<dbReference type="AlphaFoldDB" id="A0A376SBL2"/>
<reference evidence="1 2" key="1">
    <citation type="submission" date="2018-06" db="EMBL/GenBank/DDBJ databases">
        <authorList>
            <consortium name="Pathogen Informatics"/>
            <person name="Doyle S."/>
        </authorList>
    </citation>
    <scope>NUCLEOTIDE SEQUENCE [LARGE SCALE GENOMIC DNA]</scope>
    <source>
        <strain evidence="1 2">NCTC11112</strain>
    </source>
</reference>
<accession>A0A376SBL2</accession>
<name>A0A376SBL2_ECOLX</name>
<dbReference type="EMBL" id="UGAW01000002">
    <property type="protein sequence ID" value="STI47797.1"/>
    <property type="molecule type" value="Genomic_DNA"/>
</dbReference>
<proteinExistence type="predicted"/>
<organism evidence="1 2">
    <name type="scientific">Escherichia coli</name>
    <dbReference type="NCBI Taxonomy" id="562"/>
    <lineage>
        <taxon>Bacteria</taxon>
        <taxon>Pseudomonadati</taxon>
        <taxon>Pseudomonadota</taxon>
        <taxon>Gammaproteobacteria</taxon>
        <taxon>Enterobacterales</taxon>
        <taxon>Enterobacteriaceae</taxon>
        <taxon>Escherichia</taxon>
    </lineage>
</organism>
<evidence type="ECO:0000313" key="1">
    <source>
        <dbReference type="EMBL" id="STI47797.1"/>
    </source>
</evidence>
<protein>
    <submittedName>
        <fullName evidence="1">Uncharacterized protein</fullName>
    </submittedName>
</protein>
<dbReference type="Proteomes" id="UP000254817">
    <property type="component" value="Unassembled WGS sequence"/>
</dbReference>
<evidence type="ECO:0000313" key="2">
    <source>
        <dbReference type="Proteomes" id="UP000254817"/>
    </source>
</evidence>
<gene>
    <name evidence="1" type="ORF">NCTC11112_07016</name>
</gene>
<sequence>MKQSQARYLHVSIAYNLVQRYALLLPFSGFAELAEFAVVPATGALSAAHTVEDARIAVTIVAIIKRFILTSFFNSFRNAAIILGEHEMRNQRATLILKGLSYSCSYYRKKYFSLTIVGNMLPVTENYSYIPKRDVIYYIDVNTD</sequence>